<evidence type="ECO:0000313" key="3">
    <source>
        <dbReference type="Proteomes" id="UP000734511"/>
    </source>
</evidence>
<proteinExistence type="predicted"/>
<sequence>MCSRYRRATATARARREPRGRPPAGRAGGADGRPRGGWHDATVIAHASPRRTTRLVRTAGTAVALTALATACTHSAEKAPAPQDTGTATPGQVHVVAPDVDLTITHAVAHLDASGSGTVTMTVRNGTGLPEHLDMVATPDGGRGRLTGAATGDNGSMTSAGILLQPGSTVTFAAPGPTIRLTATHGVTAAHTLPLMLQFGIARLVRLTAVVTGG</sequence>
<dbReference type="SUPFAM" id="SSF110087">
    <property type="entry name" value="DR1885-like metal-binding protein"/>
    <property type="match status" value="1"/>
</dbReference>
<protein>
    <recommendedName>
        <fullName evidence="4">Copper chaperone PCu(A)C</fullName>
    </recommendedName>
</protein>
<evidence type="ECO:0000256" key="1">
    <source>
        <dbReference type="SAM" id="MobiDB-lite"/>
    </source>
</evidence>
<gene>
    <name evidence="2" type="ORF">HCN08_21030</name>
</gene>
<comment type="caution">
    <text evidence="2">The sequence shown here is derived from an EMBL/GenBank/DDBJ whole genome shotgun (WGS) entry which is preliminary data.</text>
</comment>
<accession>A0ABX0ZSB4</accession>
<reference evidence="2 3" key="1">
    <citation type="submission" date="2020-03" db="EMBL/GenBank/DDBJ databases">
        <title>WGS of actinomycetes isolated from Thailand.</title>
        <authorList>
            <person name="Thawai C."/>
        </authorList>
    </citation>
    <scope>NUCLEOTIDE SEQUENCE [LARGE SCALE GENOMIC DNA]</scope>
    <source>
        <strain evidence="2 3">PRB2-1</strain>
    </source>
</reference>
<keyword evidence="3" id="KW-1185">Reference proteome</keyword>
<organism evidence="2 3">
    <name type="scientific">Actinacidiphila epipremni</name>
    <dbReference type="NCBI Taxonomy" id="2053013"/>
    <lineage>
        <taxon>Bacteria</taxon>
        <taxon>Bacillati</taxon>
        <taxon>Actinomycetota</taxon>
        <taxon>Actinomycetes</taxon>
        <taxon>Kitasatosporales</taxon>
        <taxon>Streptomycetaceae</taxon>
        <taxon>Actinacidiphila</taxon>
    </lineage>
</organism>
<name>A0ABX0ZSB4_9ACTN</name>
<dbReference type="Proteomes" id="UP000734511">
    <property type="component" value="Unassembled WGS sequence"/>
</dbReference>
<dbReference type="EMBL" id="JAATEJ010000017">
    <property type="protein sequence ID" value="NJP45872.1"/>
    <property type="molecule type" value="Genomic_DNA"/>
</dbReference>
<evidence type="ECO:0000313" key="2">
    <source>
        <dbReference type="EMBL" id="NJP45872.1"/>
    </source>
</evidence>
<evidence type="ECO:0008006" key="4">
    <source>
        <dbReference type="Google" id="ProtNLM"/>
    </source>
</evidence>
<dbReference type="InterPro" id="IPR036182">
    <property type="entry name" value="PCuAC_sf"/>
</dbReference>
<feature type="region of interest" description="Disordered" evidence="1">
    <location>
        <begin position="1"/>
        <end position="37"/>
    </location>
</feature>